<proteinExistence type="predicted"/>
<reference evidence="2" key="1">
    <citation type="submission" date="2022-06" db="EMBL/GenBank/DDBJ databases">
        <authorList>
            <consortium name="SYNGENTA / RWTH Aachen University"/>
        </authorList>
    </citation>
    <scope>NUCLEOTIDE SEQUENCE</scope>
</reference>
<dbReference type="EMBL" id="CALTRL010004552">
    <property type="protein sequence ID" value="CAH7683220.1"/>
    <property type="molecule type" value="Genomic_DNA"/>
</dbReference>
<feature type="region of interest" description="Disordered" evidence="1">
    <location>
        <begin position="1"/>
        <end position="43"/>
    </location>
</feature>
<feature type="compositionally biased region" description="Low complexity" evidence="1">
    <location>
        <begin position="15"/>
        <end position="35"/>
    </location>
</feature>
<gene>
    <name evidence="2" type="ORF">PPACK8108_LOCUS16628</name>
</gene>
<sequence>MIGNTKVNVEEEKSNSSSSNRSTGPLSSSDSSSQSSRKRTVEKIYIKESKSLVDGEAQPVEDDTTKDCPIKGLDGSKKFGKISTSDETEQISEKIKISQDIREDEAEKVEMIKKPKEKPINFERFLMSNKNIFQRVISLLSYQDYRCLYNTINEPTRFILESNYYSFKSIILERYLSRFGYRSCISHNLIASLSQGVGKGRLKQKTQKFPEISLRDLDLIYFGVINFGF</sequence>
<comment type="caution">
    <text evidence="2">The sequence shown here is derived from an EMBL/GenBank/DDBJ whole genome shotgun (WGS) entry which is preliminary data.</text>
</comment>
<feature type="region of interest" description="Disordered" evidence="1">
    <location>
        <begin position="52"/>
        <end position="71"/>
    </location>
</feature>
<name>A0AAV0B7V5_PHAPC</name>
<keyword evidence="3" id="KW-1185">Reference proteome</keyword>
<evidence type="ECO:0000313" key="2">
    <source>
        <dbReference type="EMBL" id="CAH7683220.1"/>
    </source>
</evidence>
<protein>
    <submittedName>
        <fullName evidence="2">Expressed protein</fullName>
    </submittedName>
</protein>
<evidence type="ECO:0000256" key="1">
    <source>
        <dbReference type="SAM" id="MobiDB-lite"/>
    </source>
</evidence>
<accession>A0AAV0B7V5</accession>
<evidence type="ECO:0000313" key="3">
    <source>
        <dbReference type="Proteomes" id="UP001153365"/>
    </source>
</evidence>
<dbReference type="AlphaFoldDB" id="A0AAV0B7V5"/>
<dbReference type="Proteomes" id="UP001153365">
    <property type="component" value="Unassembled WGS sequence"/>
</dbReference>
<organism evidence="2 3">
    <name type="scientific">Phakopsora pachyrhizi</name>
    <name type="common">Asian soybean rust disease fungus</name>
    <dbReference type="NCBI Taxonomy" id="170000"/>
    <lineage>
        <taxon>Eukaryota</taxon>
        <taxon>Fungi</taxon>
        <taxon>Dikarya</taxon>
        <taxon>Basidiomycota</taxon>
        <taxon>Pucciniomycotina</taxon>
        <taxon>Pucciniomycetes</taxon>
        <taxon>Pucciniales</taxon>
        <taxon>Phakopsoraceae</taxon>
        <taxon>Phakopsora</taxon>
    </lineage>
</organism>